<keyword evidence="3" id="KW-1185">Reference proteome</keyword>
<protein>
    <submittedName>
        <fullName evidence="2">Uncharacterized protein</fullName>
    </submittedName>
</protein>
<dbReference type="Proteomes" id="UP001500603">
    <property type="component" value="Unassembled WGS sequence"/>
</dbReference>
<sequence length="129" mass="14621">MGRDIRISRDSLRRRGIRDSRVRKAILHRRRGSPASKGRRAFRVSRVKRASRVRRDSLCRRDIRVSRVILGRRGSRSRSLLTELNRPTAGSRNSRVSSSPASRVSPLVASRRRDNLRGNGLRAAAARAS</sequence>
<accession>A0ABP9L292</accession>
<comment type="caution">
    <text evidence="2">The sequence shown here is derived from an EMBL/GenBank/DDBJ whole genome shotgun (WGS) entry which is preliminary data.</text>
</comment>
<proteinExistence type="predicted"/>
<dbReference type="EMBL" id="BAABJM010000008">
    <property type="protein sequence ID" value="GAA5068110.1"/>
    <property type="molecule type" value="Genomic_DNA"/>
</dbReference>
<gene>
    <name evidence="2" type="ORF">GCM10023318_58130</name>
</gene>
<evidence type="ECO:0000256" key="1">
    <source>
        <dbReference type="SAM" id="MobiDB-lite"/>
    </source>
</evidence>
<feature type="compositionally biased region" description="Low complexity" evidence="1">
    <location>
        <begin position="91"/>
        <end position="109"/>
    </location>
</feature>
<feature type="compositionally biased region" description="Low complexity" evidence="1">
    <location>
        <begin position="117"/>
        <end position="129"/>
    </location>
</feature>
<name>A0ABP9L292_9NOCA</name>
<evidence type="ECO:0000313" key="3">
    <source>
        <dbReference type="Proteomes" id="UP001500603"/>
    </source>
</evidence>
<evidence type="ECO:0000313" key="2">
    <source>
        <dbReference type="EMBL" id="GAA5068110.1"/>
    </source>
</evidence>
<organism evidence="2 3">
    <name type="scientific">Nocardia callitridis</name>
    <dbReference type="NCBI Taxonomy" id="648753"/>
    <lineage>
        <taxon>Bacteria</taxon>
        <taxon>Bacillati</taxon>
        <taxon>Actinomycetota</taxon>
        <taxon>Actinomycetes</taxon>
        <taxon>Mycobacteriales</taxon>
        <taxon>Nocardiaceae</taxon>
        <taxon>Nocardia</taxon>
    </lineage>
</organism>
<reference evidence="3" key="1">
    <citation type="journal article" date="2019" name="Int. J. Syst. Evol. Microbiol.">
        <title>The Global Catalogue of Microorganisms (GCM) 10K type strain sequencing project: providing services to taxonomists for standard genome sequencing and annotation.</title>
        <authorList>
            <consortium name="The Broad Institute Genomics Platform"/>
            <consortium name="The Broad Institute Genome Sequencing Center for Infectious Disease"/>
            <person name="Wu L."/>
            <person name="Ma J."/>
        </authorList>
    </citation>
    <scope>NUCLEOTIDE SEQUENCE [LARGE SCALE GENOMIC DNA]</scope>
    <source>
        <strain evidence="3">JCM 18298</strain>
    </source>
</reference>
<feature type="region of interest" description="Disordered" evidence="1">
    <location>
        <begin position="76"/>
        <end position="129"/>
    </location>
</feature>
<feature type="region of interest" description="Disordered" evidence="1">
    <location>
        <begin position="27"/>
        <end position="47"/>
    </location>
</feature>